<reference evidence="1 2" key="1">
    <citation type="journal article" date="2019" name="Nat. Ecol. Evol.">
        <title>Megaphylogeny resolves global patterns of mushroom evolution.</title>
        <authorList>
            <person name="Varga T."/>
            <person name="Krizsan K."/>
            <person name="Foldi C."/>
            <person name="Dima B."/>
            <person name="Sanchez-Garcia M."/>
            <person name="Sanchez-Ramirez S."/>
            <person name="Szollosi G.J."/>
            <person name="Szarkandi J.G."/>
            <person name="Papp V."/>
            <person name="Albert L."/>
            <person name="Andreopoulos W."/>
            <person name="Angelini C."/>
            <person name="Antonin V."/>
            <person name="Barry K.W."/>
            <person name="Bougher N.L."/>
            <person name="Buchanan P."/>
            <person name="Buyck B."/>
            <person name="Bense V."/>
            <person name="Catcheside P."/>
            <person name="Chovatia M."/>
            <person name="Cooper J."/>
            <person name="Damon W."/>
            <person name="Desjardin D."/>
            <person name="Finy P."/>
            <person name="Geml J."/>
            <person name="Haridas S."/>
            <person name="Hughes K."/>
            <person name="Justo A."/>
            <person name="Karasinski D."/>
            <person name="Kautmanova I."/>
            <person name="Kiss B."/>
            <person name="Kocsube S."/>
            <person name="Kotiranta H."/>
            <person name="LaButti K.M."/>
            <person name="Lechner B.E."/>
            <person name="Liimatainen K."/>
            <person name="Lipzen A."/>
            <person name="Lukacs Z."/>
            <person name="Mihaltcheva S."/>
            <person name="Morgado L.N."/>
            <person name="Niskanen T."/>
            <person name="Noordeloos M.E."/>
            <person name="Ohm R.A."/>
            <person name="Ortiz-Santana B."/>
            <person name="Ovrebo C."/>
            <person name="Racz N."/>
            <person name="Riley R."/>
            <person name="Savchenko A."/>
            <person name="Shiryaev A."/>
            <person name="Soop K."/>
            <person name="Spirin V."/>
            <person name="Szebenyi C."/>
            <person name="Tomsovsky M."/>
            <person name="Tulloss R.E."/>
            <person name="Uehling J."/>
            <person name="Grigoriev I.V."/>
            <person name="Vagvolgyi C."/>
            <person name="Papp T."/>
            <person name="Martin F.M."/>
            <person name="Miettinen O."/>
            <person name="Hibbett D.S."/>
            <person name="Nagy L.G."/>
        </authorList>
    </citation>
    <scope>NUCLEOTIDE SEQUENCE [LARGE SCALE GENOMIC DNA]</scope>
    <source>
        <strain evidence="1 2">NL-1719</strain>
    </source>
</reference>
<organism evidence="1 2">
    <name type="scientific">Pluteus cervinus</name>
    <dbReference type="NCBI Taxonomy" id="181527"/>
    <lineage>
        <taxon>Eukaryota</taxon>
        <taxon>Fungi</taxon>
        <taxon>Dikarya</taxon>
        <taxon>Basidiomycota</taxon>
        <taxon>Agaricomycotina</taxon>
        <taxon>Agaricomycetes</taxon>
        <taxon>Agaricomycetidae</taxon>
        <taxon>Agaricales</taxon>
        <taxon>Pluteineae</taxon>
        <taxon>Pluteaceae</taxon>
        <taxon>Pluteus</taxon>
    </lineage>
</organism>
<evidence type="ECO:0000313" key="2">
    <source>
        <dbReference type="Proteomes" id="UP000308600"/>
    </source>
</evidence>
<sequence>MAPGPSLVWSGDWNVQPEIVPVAPNFSRLNRLRSAALCFPESGLAWVLRSITAGSYTLVSTFFVRRARRVDNVRSDVKCPPGSDATSSKLATHGLYYSRT</sequence>
<dbReference type="EMBL" id="ML208311">
    <property type="protein sequence ID" value="TFK70536.1"/>
    <property type="molecule type" value="Genomic_DNA"/>
</dbReference>
<proteinExistence type="predicted"/>
<evidence type="ECO:0000313" key="1">
    <source>
        <dbReference type="EMBL" id="TFK70536.1"/>
    </source>
</evidence>
<dbReference type="Proteomes" id="UP000308600">
    <property type="component" value="Unassembled WGS sequence"/>
</dbReference>
<keyword evidence="2" id="KW-1185">Reference proteome</keyword>
<gene>
    <name evidence="1" type="ORF">BDN72DRAFT_838749</name>
</gene>
<accession>A0ACD3AXP3</accession>
<protein>
    <submittedName>
        <fullName evidence="1">Uncharacterized protein</fullName>
    </submittedName>
</protein>
<name>A0ACD3AXP3_9AGAR</name>